<dbReference type="CDD" id="cd18696">
    <property type="entry name" value="PIN_MtVapC26-like"/>
    <property type="match status" value="1"/>
</dbReference>
<evidence type="ECO:0000313" key="3">
    <source>
        <dbReference type="Proteomes" id="UP000068167"/>
    </source>
</evidence>
<dbReference type="Pfam" id="PF01850">
    <property type="entry name" value="PIN"/>
    <property type="match status" value="1"/>
</dbReference>
<dbReference type="RefSeq" id="WP_052277431.1">
    <property type="nucleotide sequence ID" value="NZ_CP011339.1"/>
</dbReference>
<dbReference type="InterPro" id="IPR029060">
    <property type="entry name" value="PIN-like_dom_sf"/>
</dbReference>
<sequence length="140" mass="16323">MIIVDTGFWLALANEQDNHHQQAQLVIQRLREPLITTWCVVTETCYLLLTCLGNHAQLLFIQNFLAGGFEVFELQSNHVRRMQQLMKRYEDIPMDLADASLVVLAENLGHGKILTSDRRDFSIYRWQDTHTFQNLFLGYP</sequence>
<feature type="domain" description="PIN" evidence="1">
    <location>
        <begin position="2"/>
        <end position="122"/>
    </location>
</feature>
<proteinExistence type="predicted"/>
<dbReference type="SUPFAM" id="SSF88723">
    <property type="entry name" value="PIN domain-like"/>
    <property type="match status" value="1"/>
</dbReference>
<accession>A0A0K1S604</accession>
<dbReference type="AlphaFoldDB" id="A0A0K1S604"/>
<dbReference type="InterPro" id="IPR002716">
    <property type="entry name" value="PIN_dom"/>
</dbReference>
<reference evidence="2 3" key="1">
    <citation type="journal article" date="2016" name="Stand. Genomic Sci.">
        <title>Complete genome sequence and genomic characterization of Microcystis panniformis FACHB 1757 by third-generation sequencing.</title>
        <authorList>
            <person name="Zhang J.Y."/>
            <person name="Guan R."/>
            <person name="Zhang H.J."/>
            <person name="Li H."/>
            <person name="Xiao P."/>
            <person name="Yu G.L."/>
            <person name="Du L."/>
            <person name="Cao D.M."/>
            <person name="Zhu B.C."/>
            <person name="Li R.H."/>
            <person name="Lu Z.H."/>
        </authorList>
    </citation>
    <scope>NUCLEOTIDE SEQUENCE [LARGE SCALE GENOMIC DNA]</scope>
    <source>
        <strain evidence="2 3">FACHB-1757</strain>
    </source>
</reference>
<dbReference type="EMBL" id="CP011339">
    <property type="protein sequence ID" value="AKV69485.1"/>
    <property type="molecule type" value="Genomic_DNA"/>
</dbReference>
<gene>
    <name evidence="2" type="ORF">VL20_4582</name>
</gene>
<dbReference type="Gene3D" id="3.40.50.1010">
    <property type="entry name" value="5'-nuclease"/>
    <property type="match status" value="1"/>
</dbReference>
<evidence type="ECO:0000313" key="2">
    <source>
        <dbReference type="EMBL" id="AKV69485.1"/>
    </source>
</evidence>
<protein>
    <recommendedName>
        <fullName evidence="1">PIN domain-containing protein</fullName>
    </recommendedName>
</protein>
<evidence type="ECO:0000259" key="1">
    <source>
        <dbReference type="Pfam" id="PF01850"/>
    </source>
</evidence>
<dbReference type="Proteomes" id="UP000068167">
    <property type="component" value="Chromosome"/>
</dbReference>
<keyword evidence="3" id="KW-1185">Reference proteome</keyword>
<organism evidence="2 3">
    <name type="scientific">Microcystis panniformis FACHB-1757</name>
    <dbReference type="NCBI Taxonomy" id="1638788"/>
    <lineage>
        <taxon>Bacteria</taxon>
        <taxon>Bacillati</taxon>
        <taxon>Cyanobacteriota</taxon>
        <taxon>Cyanophyceae</taxon>
        <taxon>Oscillatoriophycideae</taxon>
        <taxon>Chroococcales</taxon>
        <taxon>Microcystaceae</taxon>
        <taxon>Microcystis</taxon>
    </lineage>
</organism>
<name>A0A0K1S604_9CHRO</name>
<dbReference type="PATRIC" id="fig|1638788.3.peg.4619"/>
<dbReference type="KEGG" id="mpk:VL20_4582"/>